<gene>
    <name evidence="9" type="ORF">Lalb_Chr02g0156671</name>
</gene>
<name>A0A6A4QZC2_LUPAL</name>
<keyword evidence="7" id="KW-0325">Glycoprotein</keyword>
<keyword evidence="6" id="KW-0472">Membrane</keyword>
<dbReference type="SUPFAM" id="SSF56112">
    <property type="entry name" value="Protein kinase-like (PK-like)"/>
    <property type="match status" value="1"/>
</dbReference>
<feature type="compositionally biased region" description="Polar residues" evidence="8">
    <location>
        <begin position="50"/>
        <end position="69"/>
    </location>
</feature>
<evidence type="ECO:0000313" key="9">
    <source>
        <dbReference type="EMBL" id="KAE9619758.1"/>
    </source>
</evidence>
<accession>A0A6A4QZC2</accession>
<feature type="region of interest" description="Disordered" evidence="8">
    <location>
        <begin position="34"/>
        <end position="69"/>
    </location>
</feature>
<protein>
    <submittedName>
        <fullName evidence="9">Putative glycerophosphodiester phosphodiesterase</fullName>
    </submittedName>
</protein>
<comment type="subcellular location">
    <subcellularLocation>
        <location evidence="1">Membrane</location>
        <topology evidence="1">Single-pass type I membrane protein</topology>
    </subcellularLocation>
</comment>
<evidence type="ECO:0000256" key="4">
    <source>
        <dbReference type="ARBA" id="ARBA00022729"/>
    </source>
</evidence>
<keyword evidence="10" id="KW-1185">Reference proteome</keyword>
<evidence type="ECO:0000256" key="3">
    <source>
        <dbReference type="ARBA" id="ARBA00022692"/>
    </source>
</evidence>
<dbReference type="InterPro" id="IPR011009">
    <property type="entry name" value="Kinase-like_dom_sf"/>
</dbReference>
<dbReference type="GO" id="GO:0016020">
    <property type="term" value="C:membrane"/>
    <property type="evidence" value="ECO:0007669"/>
    <property type="project" value="UniProtKB-SubCell"/>
</dbReference>
<dbReference type="Proteomes" id="UP000447434">
    <property type="component" value="Chromosome 2"/>
</dbReference>
<keyword evidence="2" id="KW-0723">Serine/threonine-protein kinase</keyword>
<evidence type="ECO:0000313" key="10">
    <source>
        <dbReference type="Proteomes" id="UP000447434"/>
    </source>
</evidence>
<dbReference type="OrthoDB" id="544400at2759"/>
<proteinExistence type="predicted"/>
<evidence type="ECO:0000256" key="8">
    <source>
        <dbReference type="SAM" id="MobiDB-lite"/>
    </source>
</evidence>
<evidence type="ECO:0000256" key="2">
    <source>
        <dbReference type="ARBA" id="ARBA00022527"/>
    </source>
</evidence>
<keyword evidence="2" id="KW-0418">Kinase</keyword>
<dbReference type="InterPro" id="IPR045874">
    <property type="entry name" value="LRK10/LRL21-25-like"/>
</dbReference>
<keyword evidence="5" id="KW-1133">Transmembrane helix</keyword>
<organism evidence="9 10">
    <name type="scientific">Lupinus albus</name>
    <name type="common">White lupine</name>
    <name type="synonym">Lupinus termis</name>
    <dbReference type="NCBI Taxonomy" id="3870"/>
    <lineage>
        <taxon>Eukaryota</taxon>
        <taxon>Viridiplantae</taxon>
        <taxon>Streptophyta</taxon>
        <taxon>Embryophyta</taxon>
        <taxon>Tracheophyta</taxon>
        <taxon>Spermatophyta</taxon>
        <taxon>Magnoliopsida</taxon>
        <taxon>eudicotyledons</taxon>
        <taxon>Gunneridae</taxon>
        <taxon>Pentapetalae</taxon>
        <taxon>rosids</taxon>
        <taxon>fabids</taxon>
        <taxon>Fabales</taxon>
        <taxon>Fabaceae</taxon>
        <taxon>Papilionoideae</taxon>
        <taxon>50 kb inversion clade</taxon>
        <taxon>genistoids sensu lato</taxon>
        <taxon>core genistoids</taxon>
        <taxon>Genisteae</taxon>
        <taxon>Lupinus</taxon>
    </lineage>
</organism>
<keyword evidence="2" id="KW-0808">Transferase</keyword>
<dbReference type="GO" id="GO:0004674">
    <property type="term" value="F:protein serine/threonine kinase activity"/>
    <property type="evidence" value="ECO:0007669"/>
    <property type="project" value="UniProtKB-KW"/>
</dbReference>
<evidence type="ECO:0000256" key="5">
    <source>
        <dbReference type="ARBA" id="ARBA00022989"/>
    </source>
</evidence>
<dbReference type="AlphaFoldDB" id="A0A6A4QZC2"/>
<keyword evidence="3" id="KW-0812">Transmembrane</keyword>
<dbReference type="PANTHER" id="PTHR27009">
    <property type="entry name" value="RUST RESISTANCE KINASE LR10-RELATED"/>
    <property type="match status" value="1"/>
</dbReference>
<reference evidence="10" key="1">
    <citation type="journal article" date="2020" name="Nat. Commun.">
        <title>Genome sequence of the cluster root forming white lupin.</title>
        <authorList>
            <person name="Hufnagel B."/>
            <person name="Marques A."/>
            <person name="Soriano A."/>
            <person name="Marques L."/>
            <person name="Divol F."/>
            <person name="Doumas P."/>
            <person name="Sallet E."/>
            <person name="Mancinotti D."/>
            <person name="Carrere S."/>
            <person name="Marande W."/>
            <person name="Arribat S."/>
            <person name="Keller J."/>
            <person name="Huneau C."/>
            <person name="Blein T."/>
            <person name="Aime D."/>
            <person name="Laguerre M."/>
            <person name="Taylor J."/>
            <person name="Schubert V."/>
            <person name="Nelson M."/>
            <person name="Geu-Flores F."/>
            <person name="Crespi M."/>
            <person name="Gallardo-Guerrero K."/>
            <person name="Delaux P.-M."/>
            <person name="Salse J."/>
            <person name="Berges H."/>
            <person name="Guyot R."/>
            <person name="Gouzy J."/>
            <person name="Peret B."/>
        </authorList>
    </citation>
    <scope>NUCLEOTIDE SEQUENCE [LARGE SCALE GENOMIC DNA]</scope>
    <source>
        <strain evidence="10">cv. Amiga</strain>
    </source>
</reference>
<evidence type="ECO:0000256" key="1">
    <source>
        <dbReference type="ARBA" id="ARBA00004479"/>
    </source>
</evidence>
<evidence type="ECO:0000256" key="7">
    <source>
        <dbReference type="ARBA" id="ARBA00023180"/>
    </source>
</evidence>
<comment type="caution">
    <text evidence="9">The sequence shown here is derived from an EMBL/GenBank/DDBJ whole genome shotgun (WGS) entry which is preliminary data.</text>
</comment>
<sequence length="69" mass="7999">MFIVALWCIQLKPSDRPSMTKVVEMLEGDIESLQMPPKPSFYPHDDEINTDQTSWTDSYSSNSYMQSHN</sequence>
<dbReference type="EMBL" id="WOCE01000002">
    <property type="protein sequence ID" value="KAE9619758.1"/>
    <property type="molecule type" value="Genomic_DNA"/>
</dbReference>
<evidence type="ECO:0000256" key="6">
    <source>
        <dbReference type="ARBA" id="ARBA00023136"/>
    </source>
</evidence>
<keyword evidence="4" id="KW-0732">Signal</keyword>